<evidence type="ECO:0000259" key="3">
    <source>
        <dbReference type="Pfam" id="PF12469"/>
    </source>
</evidence>
<dbReference type="Pfam" id="PF12469">
    <property type="entry name" value="Cmr2_N"/>
    <property type="match status" value="1"/>
</dbReference>
<dbReference type="Pfam" id="PF22335">
    <property type="entry name" value="Cas10-Cmr2_palm2"/>
    <property type="match status" value="1"/>
</dbReference>
<organism evidence="5">
    <name type="scientific">mine drainage metagenome</name>
    <dbReference type="NCBI Taxonomy" id="410659"/>
    <lineage>
        <taxon>unclassified sequences</taxon>
        <taxon>metagenomes</taxon>
        <taxon>ecological metagenomes</taxon>
    </lineage>
</organism>
<proteinExistence type="predicted"/>
<accession>T1BVH8</accession>
<gene>
    <name evidence="5" type="ORF">B1B_01336</name>
</gene>
<sequence>MQPCAAAFPGFTEDNNMNQDLWKTKLAARIHDPAEKALVLLRDPAGHEGGSIVGIGQELGFETHWVGGDGSQIEKLKLSEEMDAVVKQADHWAAAADRAQFPKDTQERYIRWAQVRFAKHGELIHPLSGERYKVPDIGEQVLASHIKTVSEDLFKQLIQRDAEGVVDHYLTVLAFWRFGPELGRELEGIGHLWSLLPADTRTPDHTIWQHLDLVSAFAGALADGHRPALLTVSLGPVQDFIAAGRSTSDLWAGSHFLSTLAWQAMKVVIEKYGPDAILFPQLRAVPVVDLWLIEQGLQCSMFEGCAWKDTKTDSNPLFSAALPNKFVAIVPEGKGEGLAVQIKKRVSEWVLDEACAMLNLVLDQIGEKPNNQHCYSQLKQQLRGFPEVHWSLVPWLAEAELEPVLKTLYPDSGERPGFFGSPAWNILREPIDPSLGWRFWEPNDGALYPSIYDVSERMLAASKSARAFDQLSQNGYRNTLTGIYEWLTLNKRELDLPPGQREEANTLWARVAKKKPSWAKKGEHLSALDLVKRLWPTRYVQWLKKDQSISLDVNRYVVSTDVMALAPSLEKLMKDGPADEQAFQALTAQTQTMDIYRFALPRGLMRQEYRANKWWETASKLPSLIEVARECAEGEQEEDQIATLGETIKKAIGAPAERYYALIIMDGDRLGAWLSGAGECTLEFRRSFHSGVCAGLEKYDDERLKSYLRLARPASPARHMAISSALNGFSLDLVRHVVEDLCLGKLLYSGGDDVLAMVSVRDLLRLLWLLRRAYSGGVPVKTGESLSNDVDLEFSRGFVQWDNKLYRMMGELATASAGAVIAHHMTPLGVILRSLRAAEKDAKSKGGRNAFSIRTIKRSGGGLDLTLPWWLGDGEEAVSTIHVLDFLRGAIAMDVSRRVAYHSDEWMRRFPWIDEPGDLKNLIACNLEHQFGRKGFKGSDDPVRIAKVAVWEATRRTKNGMMGPSALASEAYTVVQGLLFTAEFLAREARGGETEKETAHV</sequence>
<dbReference type="GO" id="GO:0051607">
    <property type="term" value="P:defense response to virus"/>
    <property type="evidence" value="ECO:0007669"/>
    <property type="project" value="UniProtKB-KW"/>
</dbReference>
<dbReference type="EMBL" id="AUZY01000927">
    <property type="protein sequence ID" value="EQD76966.1"/>
    <property type="molecule type" value="Genomic_DNA"/>
</dbReference>
<dbReference type="InterPro" id="IPR054767">
    <property type="entry name" value="Cas10-Cmr2_palm2"/>
</dbReference>
<protein>
    <submittedName>
        <fullName evidence="5">CRISPR-associated RAMP Crm2 family protein</fullName>
    </submittedName>
</protein>
<dbReference type="AlphaFoldDB" id="T1BVH8"/>
<dbReference type="InterPro" id="IPR024615">
    <property type="entry name" value="CRISPR-assoc_Cmr2_N"/>
</dbReference>
<feature type="domain" description="CRISPR-associated protein Cmr2 N-terminal" evidence="3">
    <location>
        <begin position="229"/>
        <end position="349"/>
    </location>
</feature>
<comment type="caution">
    <text evidence="5">The sequence shown here is derived from an EMBL/GenBank/DDBJ whole genome shotgun (WGS) entry which is preliminary data.</text>
</comment>
<reference evidence="5" key="2">
    <citation type="journal article" date="2014" name="ISME J.">
        <title>Microbial stratification in low pH oxic and suboxic macroscopic growths along an acid mine drainage.</title>
        <authorList>
            <person name="Mendez-Garcia C."/>
            <person name="Mesa V."/>
            <person name="Sprenger R.R."/>
            <person name="Richter M."/>
            <person name="Diez M.S."/>
            <person name="Solano J."/>
            <person name="Bargiela R."/>
            <person name="Golyshina O.V."/>
            <person name="Manteca A."/>
            <person name="Ramos J.L."/>
            <person name="Gallego J.R."/>
            <person name="Llorente I."/>
            <person name="Martins Dos Santos V.A."/>
            <person name="Jensen O.N."/>
            <person name="Pelaez A.I."/>
            <person name="Sanchez J."/>
            <person name="Ferrer M."/>
        </authorList>
    </citation>
    <scope>NUCLEOTIDE SEQUENCE</scope>
</reference>
<evidence type="ECO:0000256" key="2">
    <source>
        <dbReference type="ARBA" id="ARBA00023118"/>
    </source>
</evidence>
<evidence type="ECO:0000259" key="4">
    <source>
        <dbReference type="Pfam" id="PF22335"/>
    </source>
</evidence>
<dbReference type="GO" id="GO:0000166">
    <property type="term" value="F:nucleotide binding"/>
    <property type="evidence" value="ECO:0007669"/>
    <property type="project" value="UniProtKB-KW"/>
</dbReference>
<dbReference type="NCBIfam" id="TIGR02577">
    <property type="entry name" value="cas_TM1794_Cmr2"/>
    <property type="match status" value="1"/>
</dbReference>
<dbReference type="InterPro" id="IPR038242">
    <property type="entry name" value="Cmr2_N"/>
</dbReference>
<evidence type="ECO:0000256" key="1">
    <source>
        <dbReference type="ARBA" id="ARBA00022741"/>
    </source>
</evidence>
<keyword evidence="2" id="KW-0051">Antiviral defense</keyword>
<keyword evidence="1" id="KW-0547">Nucleotide-binding</keyword>
<dbReference type="Gene3D" id="3.30.70.2220">
    <property type="entry name" value="CRISPR-Cas system, Cmr2 subunit, D1 domain, cysteine cluster"/>
    <property type="match status" value="1"/>
</dbReference>
<dbReference type="InterPro" id="IPR043128">
    <property type="entry name" value="Rev_trsase/Diguanyl_cyclase"/>
</dbReference>
<dbReference type="InterPro" id="IPR013407">
    <property type="entry name" value="CRISPR-assoc_prot_Cmr2"/>
</dbReference>
<evidence type="ECO:0000313" key="5">
    <source>
        <dbReference type="EMBL" id="EQD76966.1"/>
    </source>
</evidence>
<reference evidence="5" key="1">
    <citation type="submission" date="2013-08" db="EMBL/GenBank/DDBJ databases">
        <authorList>
            <person name="Mendez C."/>
            <person name="Richter M."/>
            <person name="Ferrer M."/>
            <person name="Sanchez J."/>
        </authorList>
    </citation>
    <scope>NUCLEOTIDE SEQUENCE</scope>
</reference>
<feature type="domain" description="Cas10/Cmr2 second palm" evidence="4">
    <location>
        <begin position="659"/>
        <end position="851"/>
    </location>
</feature>
<name>T1BVH8_9ZZZZ</name>
<dbReference type="Gene3D" id="3.30.70.270">
    <property type="match status" value="1"/>
</dbReference>